<accession>A0A6M3LF91</accession>
<dbReference type="AlphaFoldDB" id="A0A6M3LF91"/>
<evidence type="ECO:0000313" key="1">
    <source>
        <dbReference type="EMBL" id="QJA91745.1"/>
    </source>
</evidence>
<name>A0A6M3LF91_9ZZZZ</name>
<sequence length="88" mass="9701">MATGIGTDSGCVKEQTIRSLISECQKGQASIRALLEENFARHSQTEGKCEGKPPRDNVLDEILDSLQELILAQRSTIDFIMAEIIPKL</sequence>
<proteinExistence type="predicted"/>
<organism evidence="1">
    <name type="scientific">viral metagenome</name>
    <dbReference type="NCBI Taxonomy" id="1070528"/>
    <lineage>
        <taxon>unclassified sequences</taxon>
        <taxon>metagenomes</taxon>
        <taxon>organismal metagenomes</taxon>
    </lineage>
</organism>
<dbReference type="EMBL" id="MT143010">
    <property type="protein sequence ID" value="QJA91745.1"/>
    <property type="molecule type" value="Genomic_DNA"/>
</dbReference>
<protein>
    <submittedName>
        <fullName evidence="1">Uncharacterized protein</fullName>
    </submittedName>
</protein>
<gene>
    <name evidence="1" type="ORF">MM415B03263_0014</name>
</gene>
<reference evidence="1" key="1">
    <citation type="submission" date="2020-03" db="EMBL/GenBank/DDBJ databases">
        <title>The deep terrestrial virosphere.</title>
        <authorList>
            <person name="Holmfeldt K."/>
            <person name="Nilsson E."/>
            <person name="Simone D."/>
            <person name="Lopez-Fernandez M."/>
            <person name="Wu X."/>
            <person name="de Brujin I."/>
            <person name="Lundin D."/>
            <person name="Andersson A."/>
            <person name="Bertilsson S."/>
            <person name="Dopson M."/>
        </authorList>
    </citation>
    <scope>NUCLEOTIDE SEQUENCE</scope>
    <source>
        <strain evidence="1">MM415B03263</strain>
    </source>
</reference>